<dbReference type="RefSeq" id="WP_207331046.1">
    <property type="nucleotide sequence ID" value="NZ_JAFMYW010000007.1"/>
</dbReference>
<reference evidence="1 2" key="1">
    <citation type="submission" date="2021-03" db="EMBL/GenBank/DDBJ databases">
        <title>Fibrella sp. HMF5405 genome sequencing and assembly.</title>
        <authorList>
            <person name="Kang H."/>
            <person name="Kim H."/>
            <person name="Bae S."/>
            <person name="Joh K."/>
        </authorList>
    </citation>
    <scope>NUCLEOTIDE SEQUENCE [LARGE SCALE GENOMIC DNA]</scope>
    <source>
        <strain evidence="1 2">HMF5405</strain>
    </source>
</reference>
<comment type="caution">
    <text evidence="1">The sequence shown here is derived from an EMBL/GenBank/DDBJ whole genome shotgun (WGS) entry which is preliminary data.</text>
</comment>
<evidence type="ECO:0000313" key="1">
    <source>
        <dbReference type="EMBL" id="MBO0951087.1"/>
    </source>
</evidence>
<proteinExistence type="predicted"/>
<dbReference type="EMBL" id="JAFMYW010000007">
    <property type="protein sequence ID" value="MBO0951087.1"/>
    <property type="molecule type" value="Genomic_DNA"/>
</dbReference>
<dbReference type="SUPFAM" id="SSF47413">
    <property type="entry name" value="lambda repressor-like DNA-binding domains"/>
    <property type="match status" value="1"/>
</dbReference>
<organism evidence="1 2">
    <name type="scientific">Fibrella forsythiae</name>
    <dbReference type="NCBI Taxonomy" id="2817061"/>
    <lineage>
        <taxon>Bacteria</taxon>
        <taxon>Pseudomonadati</taxon>
        <taxon>Bacteroidota</taxon>
        <taxon>Cytophagia</taxon>
        <taxon>Cytophagales</taxon>
        <taxon>Spirosomataceae</taxon>
        <taxon>Fibrella</taxon>
    </lineage>
</organism>
<dbReference type="Proteomes" id="UP000664628">
    <property type="component" value="Unassembled WGS sequence"/>
</dbReference>
<protein>
    <submittedName>
        <fullName evidence="1">Helix-turn-helix transcriptional regulator</fullName>
    </submittedName>
</protein>
<dbReference type="CDD" id="cd00093">
    <property type="entry name" value="HTH_XRE"/>
    <property type="match status" value="1"/>
</dbReference>
<gene>
    <name evidence="1" type="ORF">J2I46_21055</name>
</gene>
<name>A0ABS3JM55_9BACT</name>
<dbReference type="InterPro" id="IPR010982">
    <property type="entry name" value="Lambda_DNA-bd_dom_sf"/>
</dbReference>
<dbReference type="InterPro" id="IPR001387">
    <property type="entry name" value="Cro/C1-type_HTH"/>
</dbReference>
<accession>A0ABS3JM55</accession>
<sequence length="157" mass="17167">MEAINERVAQLVKALGHTPTSFGKKIGKAQSSVAVIVDGRSKPGFEFLELVCTYFPEVSRDWLMVGEGEMFRQAITQTNKASDGGSFGAEVLGRVQAGFEEMRRVFEGQLSAKDQQIASLQRMLEATLGKSNDVTPDRSSLRTHPATERLMACELVG</sequence>
<evidence type="ECO:0000313" key="2">
    <source>
        <dbReference type="Proteomes" id="UP000664628"/>
    </source>
</evidence>
<keyword evidence="2" id="KW-1185">Reference proteome</keyword>
<dbReference type="Gene3D" id="1.10.260.40">
    <property type="entry name" value="lambda repressor-like DNA-binding domains"/>
    <property type="match status" value="1"/>
</dbReference>